<gene>
    <name evidence="1" type="ORF">ACI1P1_25815</name>
</gene>
<organism evidence="1 2">
    <name type="scientific">Paenibacillus mesotrionivorans</name>
    <dbReference type="NCBI Taxonomy" id="3160968"/>
    <lineage>
        <taxon>Bacteria</taxon>
        <taxon>Bacillati</taxon>
        <taxon>Bacillota</taxon>
        <taxon>Bacilli</taxon>
        <taxon>Bacillales</taxon>
        <taxon>Paenibacillaceae</taxon>
        <taxon>Paenibacillus</taxon>
    </lineage>
</organism>
<protein>
    <submittedName>
        <fullName evidence="1">DUF1048 domain-containing protein</fullName>
    </submittedName>
</protein>
<reference evidence="1" key="1">
    <citation type="submission" date="2024-12" db="EMBL/GenBank/DDBJ databases">
        <authorList>
            <person name="Wu N."/>
        </authorList>
    </citation>
    <scope>NUCLEOTIDE SEQUENCE</scope>
    <source>
        <strain evidence="1">P15</strain>
    </source>
</reference>
<evidence type="ECO:0000313" key="2">
    <source>
        <dbReference type="Proteomes" id="UP001631969"/>
    </source>
</evidence>
<dbReference type="EMBL" id="JBJURJ010000021">
    <property type="protein sequence ID" value="MFM9331721.1"/>
    <property type="molecule type" value="Genomic_DNA"/>
</dbReference>
<comment type="caution">
    <text evidence="1">The sequence shown here is derived from an EMBL/GenBank/DDBJ whole genome shotgun (WGS) entry which is preliminary data.</text>
</comment>
<sequence>MLDSIIKLIIGDLEEKRAYKQLMKRVNALPEDYRYAFRKIRHYMFSVGSPSGDMTVFTDLTMFTDLVELLEASAAEGKPVLEVTGSDVGRFSDEFMRAASSHKAAPREKLNQEIMDKFNKNGEWR</sequence>
<name>A0ACC7P5W3_9BACL</name>
<accession>A0ACC7P5W3</accession>
<proteinExistence type="predicted"/>
<dbReference type="Proteomes" id="UP001631969">
    <property type="component" value="Unassembled WGS sequence"/>
</dbReference>
<evidence type="ECO:0000313" key="1">
    <source>
        <dbReference type="EMBL" id="MFM9331721.1"/>
    </source>
</evidence>
<keyword evidence="2" id="KW-1185">Reference proteome</keyword>